<evidence type="ECO:0000313" key="1">
    <source>
        <dbReference type="EMBL" id="GAA4825749.1"/>
    </source>
</evidence>
<dbReference type="Proteomes" id="UP001500298">
    <property type="component" value="Unassembled WGS sequence"/>
</dbReference>
<keyword evidence="2" id="KW-1185">Reference proteome</keyword>
<evidence type="ECO:0000313" key="2">
    <source>
        <dbReference type="Proteomes" id="UP001500298"/>
    </source>
</evidence>
<sequence>MLQTCAIAQEKQPLFDAFSIGGKGGGYSEGFNPNKSNGGFALGFDMDVFRKRMMYSIDYTLNDEFNLFGDAPSEKYENIGVLAGSYIGNKYIRLEYQAGAGIIWGRYRTDTIIDKNEGPYIGWDIYESKDFWNVSGVGKVSFKIIPIRYIAVGVELQGNLNPVTTFYNQLITVEIGNLRID</sequence>
<proteinExistence type="predicted"/>
<accession>A0ABP9D238</accession>
<comment type="caution">
    <text evidence="1">The sequence shown here is derived from an EMBL/GenBank/DDBJ whole genome shotgun (WGS) entry which is preliminary data.</text>
</comment>
<dbReference type="EMBL" id="BAABJX010000016">
    <property type="protein sequence ID" value="GAA4825749.1"/>
    <property type="molecule type" value="Genomic_DNA"/>
</dbReference>
<organism evidence="1 2">
    <name type="scientific">Algivirga pacifica</name>
    <dbReference type="NCBI Taxonomy" id="1162670"/>
    <lineage>
        <taxon>Bacteria</taxon>
        <taxon>Pseudomonadati</taxon>
        <taxon>Bacteroidota</taxon>
        <taxon>Cytophagia</taxon>
        <taxon>Cytophagales</taxon>
        <taxon>Flammeovirgaceae</taxon>
        <taxon>Algivirga</taxon>
    </lineage>
</organism>
<dbReference type="RefSeq" id="WP_345369379.1">
    <property type="nucleotide sequence ID" value="NZ_BAABJX010000016.1"/>
</dbReference>
<protein>
    <recommendedName>
        <fullName evidence="3">Outer membrane protein beta-barrel domain-containing protein</fullName>
    </recommendedName>
</protein>
<evidence type="ECO:0008006" key="3">
    <source>
        <dbReference type="Google" id="ProtNLM"/>
    </source>
</evidence>
<gene>
    <name evidence="1" type="ORF">GCM10023331_07900</name>
</gene>
<reference evidence="2" key="1">
    <citation type="journal article" date="2019" name="Int. J. Syst. Evol. Microbiol.">
        <title>The Global Catalogue of Microorganisms (GCM) 10K type strain sequencing project: providing services to taxonomists for standard genome sequencing and annotation.</title>
        <authorList>
            <consortium name="The Broad Institute Genomics Platform"/>
            <consortium name="The Broad Institute Genome Sequencing Center for Infectious Disease"/>
            <person name="Wu L."/>
            <person name="Ma J."/>
        </authorList>
    </citation>
    <scope>NUCLEOTIDE SEQUENCE [LARGE SCALE GENOMIC DNA]</scope>
    <source>
        <strain evidence="2">JCM 18326</strain>
    </source>
</reference>
<name>A0ABP9D238_9BACT</name>